<proteinExistence type="predicted"/>
<dbReference type="AlphaFoldDB" id="A0A6A1UYV7"/>
<feature type="compositionally biased region" description="Basic and acidic residues" evidence="1">
    <location>
        <begin position="89"/>
        <end position="103"/>
    </location>
</feature>
<name>A0A6A1UYV7_9ROSI</name>
<dbReference type="Proteomes" id="UP000516437">
    <property type="component" value="Chromosome 7"/>
</dbReference>
<evidence type="ECO:0000313" key="2">
    <source>
        <dbReference type="EMBL" id="KAB1205579.1"/>
    </source>
</evidence>
<dbReference type="EMBL" id="RXIC02000025">
    <property type="protein sequence ID" value="KAB1205579.1"/>
    <property type="molecule type" value="Genomic_DNA"/>
</dbReference>
<feature type="region of interest" description="Disordered" evidence="1">
    <location>
        <begin position="89"/>
        <end position="114"/>
    </location>
</feature>
<sequence length="136" mass="16056">MSEPDGTQASSYPSPGRKQSKQLIDKKFRQSQPNYHPFDYRESEHSVKASWHKQKETKPSLWQPFSQRRQREWNRENSRVYRLRYGSKSELKGQREEQLDRTRRGISAAPTSRKSYGKVINRTLTHNQSEYVGLGV</sequence>
<feature type="region of interest" description="Disordered" evidence="1">
    <location>
        <begin position="1"/>
        <end position="69"/>
    </location>
</feature>
<organism evidence="2 3">
    <name type="scientific">Morella rubra</name>
    <name type="common">Chinese bayberry</name>
    <dbReference type="NCBI Taxonomy" id="262757"/>
    <lineage>
        <taxon>Eukaryota</taxon>
        <taxon>Viridiplantae</taxon>
        <taxon>Streptophyta</taxon>
        <taxon>Embryophyta</taxon>
        <taxon>Tracheophyta</taxon>
        <taxon>Spermatophyta</taxon>
        <taxon>Magnoliopsida</taxon>
        <taxon>eudicotyledons</taxon>
        <taxon>Gunneridae</taxon>
        <taxon>Pentapetalae</taxon>
        <taxon>rosids</taxon>
        <taxon>fabids</taxon>
        <taxon>Fagales</taxon>
        <taxon>Myricaceae</taxon>
        <taxon>Morella</taxon>
    </lineage>
</organism>
<keyword evidence="3" id="KW-1185">Reference proteome</keyword>
<reference evidence="2 3" key="1">
    <citation type="journal article" date="2019" name="Plant Biotechnol. J.">
        <title>The red bayberry genome and genetic basis of sex determination.</title>
        <authorList>
            <person name="Jia H.M."/>
            <person name="Jia H.J."/>
            <person name="Cai Q.L."/>
            <person name="Wang Y."/>
            <person name="Zhao H.B."/>
            <person name="Yang W.F."/>
            <person name="Wang G.Y."/>
            <person name="Li Y.H."/>
            <person name="Zhan D.L."/>
            <person name="Shen Y.T."/>
            <person name="Niu Q.F."/>
            <person name="Chang L."/>
            <person name="Qiu J."/>
            <person name="Zhao L."/>
            <person name="Xie H.B."/>
            <person name="Fu W.Y."/>
            <person name="Jin J."/>
            <person name="Li X.W."/>
            <person name="Jiao Y."/>
            <person name="Zhou C.C."/>
            <person name="Tu T."/>
            <person name="Chai C.Y."/>
            <person name="Gao J.L."/>
            <person name="Fan L.J."/>
            <person name="van de Weg E."/>
            <person name="Wang J.Y."/>
            <person name="Gao Z.S."/>
        </authorList>
    </citation>
    <scope>NUCLEOTIDE SEQUENCE [LARGE SCALE GENOMIC DNA]</scope>
    <source>
        <tissue evidence="2">Leaves</tissue>
    </source>
</reference>
<protein>
    <submittedName>
        <fullName evidence="2">Uncharacterized protein</fullName>
    </submittedName>
</protein>
<accession>A0A6A1UYV7</accession>
<comment type="caution">
    <text evidence="2">The sequence shown here is derived from an EMBL/GenBank/DDBJ whole genome shotgun (WGS) entry which is preliminary data.</text>
</comment>
<evidence type="ECO:0000256" key="1">
    <source>
        <dbReference type="SAM" id="MobiDB-lite"/>
    </source>
</evidence>
<feature type="compositionally biased region" description="Polar residues" evidence="1">
    <location>
        <begin position="1"/>
        <end position="13"/>
    </location>
</feature>
<gene>
    <name evidence="2" type="ORF">CJ030_MR7G017751</name>
</gene>
<feature type="compositionally biased region" description="Basic and acidic residues" evidence="1">
    <location>
        <begin position="38"/>
        <end position="58"/>
    </location>
</feature>
<evidence type="ECO:0000313" key="3">
    <source>
        <dbReference type="Proteomes" id="UP000516437"/>
    </source>
</evidence>